<feature type="compositionally biased region" description="Polar residues" evidence="1">
    <location>
        <begin position="38"/>
        <end position="54"/>
    </location>
</feature>
<evidence type="ECO:0000256" key="1">
    <source>
        <dbReference type="SAM" id="MobiDB-lite"/>
    </source>
</evidence>
<evidence type="ECO:0000313" key="2">
    <source>
        <dbReference type="EMBL" id="VEL07306.1"/>
    </source>
</evidence>
<feature type="compositionally biased region" description="Low complexity" evidence="1">
    <location>
        <begin position="114"/>
        <end position="123"/>
    </location>
</feature>
<sequence>MDSRTDDVCRGGTDESSAQVDRDRRTTQSNDRSDCISRDSTTFQGPQDNTYSTSGHEDRRARRPPAEAKIGPYRQTLSTVAPGVEHPRRDRRRTNEASRAGVDTTRVERPTVLKNGKNGQKCGCQGGRNGLRRTRHEDEAVAIK</sequence>
<proteinExistence type="predicted"/>
<dbReference type="Proteomes" id="UP000784294">
    <property type="component" value="Unassembled WGS sequence"/>
</dbReference>
<reference evidence="2" key="1">
    <citation type="submission" date="2018-11" db="EMBL/GenBank/DDBJ databases">
        <authorList>
            <consortium name="Pathogen Informatics"/>
        </authorList>
    </citation>
    <scope>NUCLEOTIDE SEQUENCE</scope>
</reference>
<dbReference type="EMBL" id="CAAALY010001457">
    <property type="protein sequence ID" value="VEL07306.1"/>
    <property type="molecule type" value="Genomic_DNA"/>
</dbReference>
<organism evidence="2 3">
    <name type="scientific">Protopolystoma xenopodis</name>
    <dbReference type="NCBI Taxonomy" id="117903"/>
    <lineage>
        <taxon>Eukaryota</taxon>
        <taxon>Metazoa</taxon>
        <taxon>Spiralia</taxon>
        <taxon>Lophotrochozoa</taxon>
        <taxon>Platyhelminthes</taxon>
        <taxon>Monogenea</taxon>
        <taxon>Polyopisthocotylea</taxon>
        <taxon>Polystomatidea</taxon>
        <taxon>Polystomatidae</taxon>
        <taxon>Protopolystoma</taxon>
    </lineage>
</organism>
<gene>
    <name evidence="2" type="ORF">PXEA_LOCUS746</name>
</gene>
<protein>
    <submittedName>
        <fullName evidence="2">Uncharacterized protein</fullName>
    </submittedName>
</protein>
<feature type="compositionally biased region" description="Basic and acidic residues" evidence="1">
    <location>
        <begin position="55"/>
        <end position="66"/>
    </location>
</feature>
<name>A0A3S4ZU95_9PLAT</name>
<feature type="compositionally biased region" description="Basic and acidic residues" evidence="1">
    <location>
        <begin position="85"/>
        <end position="96"/>
    </location>
</feature>
<feature type="compositionally biased region" description="Basic and acidic residues" evidence="1">
    <location>
        <begin position="20"/>
        <end position="37"/>
    </location>
</feature>
<keyword evidence="3" id="KW-1185">Reference proteome</keyword>
<feature type="compositionally biased region" description="Basic and acidic residues" evidence="1">
    <location>
        <begin position="1"/>
        <end position="13"/>
    </location>
</feature>
<accession>A0A3S4ZU95</accession>
<evidence type="ECO:0000313" key="3">
    <source>
        <dbReference type="Proteomes" id="UP000784294"/>
    </source>
</evidence>
<dbReference type="AlphaFoldDB" id="A0A3S4ZU95"/>
<feature type="region of interest" description="Disordered" evidence="1">
    <location>
        <begin position="1"/>
        <end position="144"/>
    </location>
</feature>
<comment type="caution">
    <text evidence="2">The sequence shown here is derived from an EMBL/GenBank/DDBJ whole genome shotgun (WGS) entry which is preliminary data.</text>
</comment>
<feature type="compositionally biased region" description="Basic and acidic residues" evidence="1">
    <location>
        <begin position="135"/>
        <end position="144"/>
    </location>
</feature>